<evidence type="ECO:0000313" key="1">
    <source>
        <dbReference type="EMBL" id="KIP88760.1"/>
    </source>
</evidence>
<gene>
    <name evidence="1" type="ORF">RU08_24635</name>
</gene>
<protein>
    <submittedName>
        <fullName evidence="1">Uncharacterized protein</fullName>
    </submittedName>
</protein>
<sequence length="115" mass="12639">MGIFPLRQIVIESVGLAKFPTCRAEIQIMVIQLINYDTLSAARSGMSIEMLEALLSCIRDGRPSLDKCRGATIIQIRLCSHLPLRLDVGEVTGVGSTLPFINHIIYKCYATMLGS</sequence>
<dbReference type="AlphaFoldDB" id="A0A0D0JUS9"/>
<evidence type="ECO:0000313" key="2">
    <source>
        <dbReference type="Proteomes" id="UP000032068"/>
    </source>
</evidence>
<organism evidence="1 2">
    <name type="scientific">Pseudomonas fulva</name>
    <dbReference type="NCBI Taxonomy" id="47880"/>
    <lineage>
        <taxon>Bacteria</taxon>
        <taxon>Pseudomonadati</taxon>
        <taxon>Pseudomonadota</taxon>
        <taxon>Gammaproteobacteria</taxon>
        <taxon>Pseudomonadales</taxon>
        <taxon>Pseudomonadaceae</taxon>
        <taxon>Pseudomonas</taxon>
    </lineage>
</organism>
<proteinExistence type="predicted"/>
<comment type="caution">
    <text evidence="1">The sequence shown here is derived from an EMBL/GenBank/DDBJ whole genome shotgun (WGS) entry which is preliminary data.</text>
</comment>
<dbReference type="Proteomes" id="UP000032068">
    <property type="component" value="Unassembled WGS sequence"/>
</dbReference>
<accession>A0A0D0JUS9</accession>
<dbReference type="EMBL" id="JXQW01000117">
    <property type="protein sequence ID" value="KIP88760.1"/>
    <property type="molecule type" value="Genomic_DNA"/>
</dbReference>
<reference evidence="1 2" key="1">
    <citation type="submission" date="2014-12" db="EMBL/GenBank/DDBJ databases">
        <title>16Stimator: statistical estimation of ribosomal gene copy numbers from draft genome assemblies.</title>
        <authorList>
            <person name="Perisin M.A."/>
            <person name="Vetter M."/>
            <person name="Gilbert J.A."/>
            <person name="Bergelson J."/>
        </authorList>
    </citation>
    <scope>NUCLEOTIDE SEQUENCE [LARGE SCALE GENOMIC DNA]</scope>
    <source>
        <strain evidence="1 2">MEJ086</strain>
    </source>
</reference>
<name>A0A0D0JUS9_9PSED</name>